<dbReference type="EMBL" id="MU072902">
    <property type="protein sequence ID" value="KAF5825476.1"/>
    <property type="molecule type" value="Genomic_DNA"/>
</dbReference>
<keyword evidence="3" id="KW-1185">Reference proteome</keyword>
<evidence type="ECO:0008006" key="4">
    <source>
        <dbReference type="Google" id="ProtNLM"/>
    </source>
</evidence>
<accession>A0ABQ7FTY7</accession>
<proteinExistence type="predicted"/>
<name>A0ABQ7FTY7_DUNSA</name>
<sequence>MLRAETTVSDVTFDVTSRKKEVINVRAEVWSEDPPTIQGRDTNPEHAAKPPRYQVECPERSSWGRLDPCSCDVVYWGKC</sequence>
<protein>
    <recommendedName>
        <fullName evidence="4">Encoded protein</fullName>
    </recommendedName>
</protein>
<evidence type="ECO:0000313" key="3">
    <source>
        <dbReference type="Proteomes" id="UP000815325"/>
    </source>
</evidence>
<comment type="caution">
    <text evidence="2">The sequence shown here is derived from an EMBL/GenBank/DDBJ whole genome shotgun (WGS) entry which is preliminary data.</text>
</comment>
<evidence type="ECO:0000313" key="2">
    <source>
        <dbReference type="EMBL" id="KAF5825476.1"/>
    </source>
</evidence>
<organism evidence="2 3">
    <name type="scientific">Dunaliella salina</name>
    <name type="common">Green alga</name>
    <name type="synonym">Protococcus salinus</name>
    <dbReference type="NCBI Taxonomy" id="3046"/>
    <lineage>
        <taxon>Eukaryota</taxon>
        <taxon>Viridiplantae</taxon>
        <taxon>Chlorophyta</taxon>
        <taxon>core chlorophytes</taxon>
        <taxon>Chlorophyceae</taxon>
        <taxon>CS clade</taxon>
        <taxon>Chlamydomonadales</taxon>
        <taxon>Dunaliellaceae</taxon>
        <taxon>Dunaliella</taxon>
    </lineage>
</organism>
<evidence type="ECO:0000256" key="1">
    <source>
        <dbReference type="SAM" id="MobiDB-lite"/>
    </source>
</evidence>
<dbReference type="Proteomes" id="UP000815325">
    <property type="component" value="Unassembled WGS sequence"/>
</dbReference>
<feature type="region of interest" description="Disordered" evidence="1">
    <location>
        <begin position="33"/>
        <end position="53"/>
    </location>
</feature>
<gene>
    <name evidence="2" type="ORF">DUNSADRAFT_9540</name>
</gene>
<reference evidence="2" key="1">
    <citation type="submission" date="2017-08" db="EMBL/GenBank/DDBJ databases">
        <authorList>
            <person name="Polle J.E."/>
            <person name="Barry K."/>
            <person name="Cushman J."/>
            <person name="Schmutz J."/>
            <person name="Tran D."/>
            <person name="Hathwaick L.T."/>
            <person name="Yim W.C."/>
            <person name="Jenkins J."/>
            <person name="Mckie-Krisberg Z.M."/>
            <person name="Prochnik S."/>
            <person name="Lindquist E."/>
            <person name="Dockter R.B."/>
            <person name="Adam C."/>
            <person name="Molina H."/>
            <person name="Bunkerborg J."/>
            <person name="Jin E."/>
            <person name="Buchheim M."/>
            <person name="Magnuson J."/>
        </authorList>
    </citation>
    <scope>NUCLEOTIDE SEQUENCE</scope>
    <source>
        <strain evidence="2">CCAP 19/18</strain>
    </source>
</reference>